<dbReference type="RefSeq" id="XP_017879460.1">
    <property type="nucleotide sequence ID" value="XM_018023971.2"/>
</dbReference>
<evidence type="ECO:0000259" key="6">
    <source>
        <dbReference type="Pfam" id="PF00149"/>
    </source>
</evidence>
<proteinExistence type="predicted"/>
<dbReference type="InterPro" id="IPR033308">
    <property type="entry name" value="PGAP5/Cdc1/Ted1"/>
</dbReference>
<comment type="subcellular location">
    <subcellularLocation>
        <location evidence="1">Membrane</location>
        <topology evidence="1">Multi-pass membrane protein</topology>
    </subcellularLocation>
</comment>
<dbReference type="PANTHER" id="PTHR13315:SF4">
    <property type="entry name" value="METALLOPHOSPHOESTERASE, ISOFORM E"/>
    <property type="match status" value="1"/>
</dbReference>
<evidence type="ECO:0000313" key="8">
    <source>
        <dbReference type="RefSeq" id="XP_017879460.1"/>
    </source>
</evidence>
<evidence type="ECO:0000256" key="5">
    <source>
        <dbReference type="SAM" id="Phobius"/>
    </source>
</evidence>
<sequence>MLRRNRLKNRATAVSLLLLAAVIYNEYSVYDLQRLKWTRRDCTECVKVLLVADPQILGERNENYFGSWVARWDSDKYLKSTFSRALDHSNPHVVAFLGDLMDEGHISSIDSFNRYKRRLDSIFQMPDHIMKIYLPGDNDIGGEMDAVSTNIHNRFNFAYSQPDTLVYKTVTFFKVNRLTHTMPEAPKDAFLNDYAERNTTNIVLSHMPLLFMPGTFVQNVLKELSPQIIFTAHEHKAMHISLDTATDQLSEIWIVPPHETTIHQLRTDVGDIHEVQVPTCSYRMGTPHTGYGLAYIDTREKMVEYTILWLPGRFPQLWIYVFVGIFVLAFTVCTYATSYCANSRAAYSRMSSSM</sequence>
<dbReference type="Pfam" id="PF00149">
    <property type="entry name" value="Metallophos"/>
    <property type="match status" value="1"/>
</dbReference>
<gene>
    <name evidence="8" type="primary">LOC108624574</name>
</gene>
<dbReference type="InterPro" id="IPR029052">
    <property type="entry name" value="Metallo-depent_PP-like"/>
</dbReference>
<keyword evidence="4 5" id="KW-0472">Membrane</keyword>
<name>A0AAJ7IY77_9HYME</name>
<evidence type="ECO:0000256" key="3">
    <source>
        <dbReference type="ARBA" id="ARBA00022989"/>
    </source>
</evidence>
<dbReference type="GO" id="GO:0016787">
    <property type="term" value="F:hydrolase activity"/>
    <property type="evidence" value="ECO:0007669"/>
    <property type="project" value="InterPro"/>
</dbReference>
<dbReference type="Gene3D" id="3.60.21.10">
    <property type="match status" value="1"/>
</dbReference>
<dbReference type="GeneID" id="108624574"/>
<evidence type="ECO:0000256" key="4">
    <source>
        <dbReference type="ARBA" id="ARBA00023136"/>
    </source>
</evidence>
<accession>A0AAJ7IY77</accession>
<protein>
    <submittedName>
        <fullName evidence="8">Uncharacterized protein LOC108624574</fullName>
    </submittedName>
</protein>
<organism evidence="7 8">
    <name type="scientific">Ceratina calcarata</name>
    <dbReference type="NCBI Taxonomy" id="156304"/>
    <lineage>
        <taxon>Eukaryota</taxon>
        <taxon>Metazoa</taxon>
        <taxon>Ecdysozoa</taxon>
        <taxon>Arthropoda</taxon>
        <taxon>Hexapoda</taxon>
        <taxon>Insecta</taxon>
        <taxon>Pterygota</taxon>
        <taxon>Neoptera</taxon>
        <taxon>Endopterygota</taxon>
        <taxon>Hymenoptera</taxon>
        <taxon>Apocrita</taxon>
        <taxon>Aculeata</taxon>
        <taxon>Apoidea</taxon>
        <taxon>Anthophila</taxon>
        <taxon>Apidae</taxon>
        <taxon>Ceratina</taxon>
        <taxon>Zadontomerus</taxon>
    </lineage>
</organism>
<dbReference type="KEGG" id="ccal:108624574"/>
<dbReference type="InterPro" id="IPR004843">
    <property type="entry name" value="Calcineurin-like_PHP"/>
</dbReference>
<dbReference type="GO" id="GO:0005783">
    <property type="term" value="C:endoplasmic reticulum"/>
    <property type="evidence" value="ECO:0007669"/>
    <property type="project" value="TreeGrafter"/>
</dbReference>
<keyword evidence="7" id="KW-1185">Reference proteome</keyword>
<keyword evidence="3 5" id="KW-1133">Transmembrane helix</keyword>
<dbReference type="SUPFAM" id="SSF56300">
    <property type="entry name" value="Metallo-dependent phosphatases"/>
    <property type="match status" value="1"/>
</dbReference>
<dbReference type="AlphaFoldDB" id="A0AAJ7IY77"/>
<dbReference type="GO" id="GO:0016020">
    <property type="term" value="C:membrane"/>
    <property type="evidence" value="ECO:0007669"/>
    <property type="project" value="UniProtKB-SubCell"/>
</dbReference>
<dbReference type="CTD" id="36285"/>
<dbReference type="Proteomes" id="UP000694925">
    <property type="component" value="Unplaced"/>
</dbReference>
<evidence type="ECO:0000256" key="1">
    <source>
        <dbReference type="ARBA" id="ARBA00004141"/>
    </source>
</evidence>
<evidence type="ECO:0000313" key="7">
    <source>
        <dbReference type="Proteomes" id="UP000694925"/>
    </source>
</evidence>
<keyword evidence="2 5" id="KW-0812">Transmembrane</keyword>
<dbReference type="GO" id="GO:0006506">
    <property type="term" value="P:GPI anchor biosynthetic process"/>
    <property type="evidence" value="ECO:0007669"/>
    <property type="project" value="InterPro"/>
</dbReference>
<feature type="domain" description="Calcineurin-like phosphoesterase" evidence="6">
    <location>
        <begin position="47"/>
        <end position="236"/>
    </location>
</feature>
<feature type="transmembrane region" description="Helical" evidence="5">
    <location>
        <begin position="317"/>
        <end position="341"/>
    </location>
</feature>
<dbReference type="PANTHER" id="PTHR13315">
    <property type="entry name" value="METALLO PHOSPHOESTERASE RELATED"/>
    <property type="match status" value="1"/>
</dbReference>
<reference evidence="8" key="1">
    <citation type="submission" date="2025-08" db="UniProtKB">
        <authorList>
            <consortium name="RefSeq"/>
        </authorList>
    </citation>
    <scope>IDENTIFICATION</scope>
    <source>
        <tissue evidence="8">Whole body</tissue>
    </source>
</reference>
<evidence type="ECO:0000256" key="2">
    <source>
        <dbReference type="ARBA" id="ARBA00022692"/>
    </source>
</evidence>